<gene>
    <name evidence="1" type="ORF">M3202_06660</name>
</gene>
<accession>A0A9X2DNK3</accession>
<sequence>MENTLLMKIEASYTLNFLVYIQNIFLNRQQNKDEWKFPYLPSRGEFQEDFEMRYREVWSEVARRISENPINDLEIFREKSLFYQRLFAQCERTLKEYEDIYHSFNVWWQSLAGQFAVESSISEQGQTIYTQVAEWLLEKGITPQKELTISLLYDDCLLADFDFSSYFAAISIRDFLVEKELIDKLTGTFFTK</sequence>
<proteinExistence type="predicted"/>
<organism evidence="1 2">
    <name type="scientific">Halalkalibacter oceani</name>
    <dbReference type="NCBI Taxonomy" id="1653776"/>
    <lineage>
        <taxon>Bacteria</taxon>
        <taxon>Bacillati</taxon>
        <taxon>Bacillota</taxon>
        <taxon>Bacilli</taxon>
        <taxon>Bacillales</taxon>
        <taxon>Bacillaceae</taxon>
        <taxon>Halalkalibacter</taxon>
    </lineage>
</organism>
<reference evidence="1" key="1">
    <citation type="submission" date="2022-05" db="EMBL/GenBank/DDBJ databases">
        <title>Comparative Genomics of Spacecraft Associated Microbes.</title>
        <authorList>
            <person name="Tran M.T."/>
            <person name="Wright A."/>
            <person name="Seuylemezian A."/>
            <person name="Eisen J."/>
            <person name="Coil D."/>
        </authorList>
    </citation>
    <scope>NUCLEOTIDE SEQUENCE</scope>
    <source>
        <strain evidence="1">214.1.1</strain>
    </source>
</reference>
<dbReference type="AlphaFoldDB" id="A0A9X2DNK3"/>
<comment type="caution">
    <text evidence="1">The sequence shown here is derived from an EMBL/GenBank/DDBJ whole genome shotgun (WGS) entry which is preliminary data.</text>
</comment>
<dbReference type="EMBL" id="JAMBOL010000003">
    <property type="protein sequence ID" value="MCM3713761.1"/>
    <property type="molecule type" value="Genomic_DNA"/>
</dbReference>
<evidence type="ECO:0000313" key="1">
    <source>
        <dbReference type="EMBL" id="MCM3713761.1"/>
    </source>
</evidence>
<protein>
    <submittedName>
        <fullName evidence="1">Uncharacterized protein</fullName>
    </submittedName>
</protein>
<evidence type="ECO:0000313" key="2">
    <source>
        <dbReference type="Proteomes" id="UP001139179"/>
    </source>
</evidence>
<name>A0A9X2DNK3_9BACI</name>
<dbReference type="RefSeq" id="WP_251222554.1">
    <property type="nucleotide sequence ID" value="NZ_JAMBOL010000003.1"/>
</dbReference>
<dbReference type="Proteomes" id="UP001139179">
    <property type="component" value="Unassembled WGS sequence"/>
</dbReference>
<keyword evidence="2" id="KW-1185">Reference proteome</keyword>